<feature type="compositionally biased region" description="Low complexity" evidence="1">
    <location>
        <begin position="359"/>
        <end position="371"/>
    </location>
</feature>
<feature type="compositionally biased region" description="Basic and acidic residues" evidence="1">
    <location>
        <begin position="263"/>
        <end position="289"/>
    </location>
</feature>
<dbReference type="InterPro" id="IPR014161">
    <property type="entry name" value="Tol-Pal_TolA"/>
</dbReference>
<feature type="compositionally biased region" description="Basic residues" evidence="1">
    <location>
        <begin position="130"/>
        <end position="142"/>
    </location>
</feature>
<evidence type="ECO:0000256" key="1">
    <source>
        <dbReference type="SAM" id="MobiDB-lite"/>
    </source>
</evidence>
<feature type="domain" description="TonB C-terminal" evidence="2">
    <location>
        <begin position="620"/>
        <end position="672"/>
    </location>
</feature>
<dbReference type="Gene3D" id="3.30.1150.10">
    <property type="match status" value="1"/>
</dbReference>
<comment type="caution">
    <text evidence="3">The sequence shown here is derived from an EMBL/GenBank/DDBJ whole genome shotgun (WGS) entry which is preliminary data.</text>
</comment>
<feature type="compositionally biased region" description="Low complexity" evidence="1">
    <location>
        <begin position="331"/>
        <end position="351"/>
    </location>
</feature>
<dbReference type="InterPro" id="IPR037682">
    <property type="entry name" value="TonB_C"/>
</dbReference>
<accession>A0ABT2D1A9</accession>
<dbReference type="RefSeq" id="WP_258813227.1">
    <property type="nucleotide sequence ID" value="NZ_JANUGU010000007.1"/>
</dbReference>
<feature type="compositionally biased region" description="Low complexity" evidence="1">
    <location>
        <begin position="290"/>
        <end position="320"/>
    </location>
</feature>
<dbReference type="Proteomes" id="UP001204621">
    <property type="component" value="Unassembled WGS sequence"/>
</dbReference>
<protein>
    <submittedName>
        <fullName evidence="3">Cell envelope integrity protein TolA</fullName>
    </submittedName>
</protein>
<organism evidence="3 4">
    <name type="scientific">Massilia terrae</name>
    <dbReference type="NCBI Taxonomy" id="1811224"/>
    <lineage>
        <taxon>Bacteria</taxon>
        <taxon>Pseudomonadati</taxon>
        <taxon>Pseudomonadota</taxon>
        <taxon>Betaproteobacteria</taxon>
        <taxon>Burkholderiales</taxon>
        <taxon>Oxalobacteraceae</taxon>
        <taxon>Telluria group</taxon>
        <taxon>Massilia</taxon>
    </lineage>
</organism>
<gene>
    <name evidence="3" type="primary">tolA</name>
    <name evidence="3" type="ORF">NX778_18325</name>
</gene>
<feature type="compositionally biased region" description="Low complexity" evidence="1">
    <location>
        <begin position="120"/>
        <end position="129"/>
    </location>
</feature>
<dbReference type="EMBL" id="JANUGU010000007">
    <property type="protein sequence ID" value="MCS0660033.1"/>
    <property type="molecule type" value="Genomic_DNA"/>
</dbReference>
<dbReference type="NCBIfam" id="TIGR02794">
    <property type="entry name" value="tolA_full"/>
    <property type="match status" value="1"/>
</dbReference>
<name>A0ABT2D1A9_9BURK</name>
<sequence>MSCEKTLCWQLDNISLSPMPAIASSPDPANDQATRRLVTGLVLSLLAHAVLLSLRFHVPEAGLAAVTRLMVRLAPAPSEVATVPPPVPDTVVAANVEPPPVPTPAPAVSGFTVVPRRPQPVAAPAVPKPARAKATRRAPKPAKRPELALKERVITQDINKDSEFAVPQAVLDDLKADAISVREGTEKGTGMAAGKIDAASAMGNDEQAKPVQSSEPVTVVAQQVDAAIALAQERKARDEAAAAAQAVEQKRGEELARQQAAQRAEDEARQRERAFVLQRSAEEDSRRQAEIAAQAERQRMAEVQARQQQADQAAQQQAAELAREQADRLARQQAAEQARQQAERLAQQQQAERARQQAERSAQQQATELARQQAERLAQQQAAEFARQQAERLAQQRAAEQAGQQVERLAQQQAAEQARQQAERLAQQQAAEQARQQAERLAQQQAAEQARQQAERLAQQRAAEQARQQAERLAQQQAAEQARQQAQKQADEQARADRERAAADARRQETLTVNGSAAAGIGQGAIGGAGGTGKAAGSVSGVNLGSRAREMLRGLDVLGAPPPAVRQTDSGEPSRRRVSNGVERDVPLRLYVDSFRQKIERNGLLNGAQLSAERVRIDPIVSVAIRSDGSVESVMIVRSSGHADIDAAVRRIVRLNERYGVFPPNVAVQFDVIEIRRIWTFAEGLKLIEEVR</sequence>
<proteinExistence type="predicted"/>
<evidence type="ECO:0000313" key="3">
    <source>
        <dbReference type="EMBL" id="MCS0660033.1"/>
    </source>
</evidence>
<evidence type="ECO:0000259" key="2">
    <source>
        <dbReference type="Pfam" id="PF03544"/>
    </source>
</evidence>
<reference evidence="3 4" key="1">
    <citation type="submission" date="2022-08" db="EMBL/GenBank/DDBJ databases">
        <title>Reclassification of Massilia species as members of the genera Telluria, Duganella, Pseudoduganella, Mokoshia gen. nov. and Zemynaea gen. nov. using orthogonal and non-orthogonal genome-based approaches.</title>
        <authorList>
            <person name="Bowman J.P."/>
        </authorList>
    </citation>
    <scope>NUCLEOTIDE SEQUENCE [LARGE SCALE GENOMIC DNA]</scope>
    <source>
        <strain evidence="3 4">JCM 31606</strain>
    </source>
</reference>
<feature type="region of interest" description="Disordered" evidence="1">
    <location>
        <begin position="253"/>
        <end position="371"/>
    </location>
</feature>
<dbReference type="SUPFAM" id="SSF74653">
    <property type="entry name" value="TolA/TonB C-terminal domain"/>
    <property type="match status" value="1"/>
</dbReference>
<feature type="compositionally biased region" description="Basic and acidic residues" evidence="1">
    <location>
        <begin position="321"/>
        <end position="330"/>
    </location>
</feature>
<feature type="region of interest" description="Disordered" evidence="1">
    <location>
        <begin position="120"/>
        <end position="148"/>
    </location>
</feature>
<evidence type="ECO:0000313" key="4">
    <source>
        <dbReference type="Proteomes" id="UP001204621"/>
    </source>
</evidence>
<feature type="region of interest" description="Disordered" evidence="1">
    <location>
        <begin position="452"/>
        <end position="510"/>
    </location>
</feature>
<keyword evidence="4" id="KW-1185">Reference proteome</keyword>
<feature type="compositionally biased region" description="Low complexity" evidence="1">
    <location>
        <begin position="452"/>
        <end position="488"/>
    </location>
</feature>
<dbReference type="Pfam" id="PF03544">
    <property type="entry name" value="TonB_C"/>
    <property type="match status" value="1"/>
</dbReference>
<feature type="compositionally biased region" description="Basic and acidic residues" evidence="1">
    <location>
        <begin position="489"/>
        <end position="509"/>
    </location>
</feature>
<feature type="region of interest" description="Disordered" evidence="1">
    <location>
        <begin position="555"/>
        <end position="580"/>
    </location>
</feature>